<dbReference type="PANTHER" id="PTHR30273:SF2">
    <property type="entry name" value="PROTEIN FECR"/>
    <property type="match status" value="1"/>
</dbReference>
<evidence type="ECO:0000313" key="5">
    <source>
        <dbReference type="Proteomes" id="UP000468388"/>
    </source>
</evidence>
<accession>A0A6N8JCQ9</accession>
<dbReference type="OrthoDB" id="634407at2"/>
<dbReference type="Proteomes" id="UP000468388">
    <property type="component" value="Unassembled WGS sequence"/>
</dbReference>
<evidence type="ECO:0000256" key="1">
    <source>
        <dbReference type="SAM" id="Phobius"/>
    </source>
</evidence>
<dbReference type="RefSeq" id="WP_157301600.1">
    <property type="nucleotide sequence ID" value="NZ_BAAAZB010000004.1"/>
</dbReference>
<dbReference type="Gene3D" id="3.55.50.30">
    <property type="match status" value="1"/>
</dbReference>
<proteinExistence type="predicted"/>
<dbReference type="InterPro" id="IPR032508">
    <property type="entry name" value="FecR_C"/>
</dbReference>
<keyword evidence="5" id="KW-1185">Reference proteome</keyword>
<evidence type="ECO:0000259" key="3">
    <source>
        <dbReference type="Pfam" id="PF16344"/>
    </source>
</evidence>
<dbReference type="PIRSF" id="PIRSF018266">
    <property type="entry name" value="FecR"/>
    <property type="match status" value="1"/>
</dbReference>
<evidence type="ECO:0000313" key="4">
    <source>
        <dbReference type="EMBL" id="MVT42990.1"/>
    </source>
</evidence>
<dbReference type="Pfam" id="PF16344">
    <property type="entry name" value="FecR_C"/>
    <property type="match status" value="1"/>
</dbReference>
<feature type="domain" description="FecR protein" evidence="2">
    <location>
        <begin position="167"/>
        <end position="263"/>
    </location>
</feature>
<keyword evidence="1" id="KW-0812">Transmembrane</keyword>
<name>A0A6N8JCQ9_9BACT</name>
<evidence type="ECO:0000259" key="2">
    <source>
        <dbReference type="Pfam" id="PF04773"/>
    </source>
</evidence>
<organism evidence="4 5">
    <name type="scientific">Chitinophaga oryziterrae</name>
    <dbReference type="NCBI Taxonomy" id="1031224"/>
    <lineage>
        <taxon>Bacteria</taxon>
        <taxon>Pseudomonadati</taxon>
        <taxon>Bacteroidota</taxon>
        <taxon>Chitinophagia</taxon>
        <taxon>Chitinophagales</taxon>
        <taxon>Chitinophagaceae</taxon>
        <taxon>Chitinophaga</taxon>
    </lineage>
</organism>
<dbReference type="InterPro" id="IPR012373">
    <property type="entry name" value="Ferrdict_sens_TM"/>
</dbReference>
<dbReference type="GO" id="GO:0016989">
    <property type="term" value="F:sigma factor antagonist activity"/>
    <property type="evidence" value="ECO:0007669"/>
    <property type="project" value="TreeGrafter"/>
</dbReference>
<protein>
    <submittedName>
        <fullName evidence="4">DUF4974 domain-containing protein</fullName>
    </submittedName>
</protein>
<feature type="domain" description="Protein FecR C-terminal" evidence="3">
    <location>
        <begin position="303"/>
        <end position="366"/>
    </location>
</feature>
<keyword evidence="1" id="KW-0472">Membrane</keyword>
<reference evidence="4 5" key="1">
    <citation type="submission" date="2019-12" db="EMBL/GenBank/DDBJ databases">
        <title>The draft genomic sequence of strain Chitinophaga oryziterrae JCM 16595.</title>
        <authorList>
            <person name="Zhang X."/>
        </authorList>
    </citation>
    <scope>NUCLEOTIDE SEQUENCE [LARGE SCALE GENOMIC DNA]</scope>
    <source>
        <strain evidence="4 5">JCM 16595</strain>
    </source>
</reference>
<dbReference type="InterPro" id="IPR006860">
    <property type="entry name" value="FecR"/>
</dbReference>
<dbReference type="AlphaFoldDB" id="A0A6N8JCQ9"/>
<sequence>MSDFKDLLERYLADKLSPQEAQHFLDNIGNDELPAHLDALLREKNFRGVPDPEREERLFQRIMEKGKTRTIPVKRWWTAAAAAILILCIATWGIQRQQHQQLAAKFINDAQPGKQGAILTLSDGKQVTLDSLYNGTVATQNGATLLLNNGQLAYNKDAATGTIAYNTLTTTRGRQFQLVLPDGTRVWLNAASSIKYPTAFTGNERTVNITGEAYFEVAANAAMPFKVILSNETTIDVLGTHFNINAYADENRIQATLTEGAIKINAASQSVTLSPGQQAIITTGIKVQQANIDQALAWKEGLFNFQDMPFDEAMRQLARWYNIDVVYENGIPDIKFEGELGRDVSLSKILFFLSKVDVHYRIEDGKRLVISK</sequence>
<dbReference type="Pfam" id="PF04773">
    <property type="entry name" value="FecR"/>
    <property type="match status" value="1"/>
</dbReference>
<gene>
    <name evidence="4" type="ORF">GO495_20505</name>
</gene>
<dbReference type="EMBL" id="WRXO01000006">
    <property type="protein sequence ID" value="MVT42990.1"/>
    <property type="molecule type" value="Genomic_DNA"/>
</dbReference>
<dbReference type="PANTHER" id="PTHR30273">
    <property type="entry name" value="PERIPLASMIC SIGNAL SENSOR AND SIGMA FACTOR ACTIVATOR FECR-RELATED"/>
    <property type="match status" value="1"/>
</dbReference>
<feature type="transmembrane region" description="Helical" evidence="1">
    <location>
        <begin position="76"/>
        <end position="94"/>
    </location>
</feature>
<keyword evidence="1" id="KW-1133">Transmembrane helix</keyword>
<comment type="caution">
    <text evidence="4">The sequence shown here is derived from an EMBL/GenBank/DDBJ whole genome shotgun (WGS) entry which is preliminary data.</text>
</comment>
<dbReference type="Gene3D" id="2.60.120.1440">
    <property type="match status" value="1"/>
</dbReference>